<sequence>VVVEETIEEPNTHGPDDKANAPAKLDTITETRNKPPPSPQVSSESEIAEPGATEDAATLADLEAFAKKELPLRELICNISLQALGGVLLDMALTATPCKYRMIDCGELVENQRLRIYEYTDLPTVPFSAISYVWRGLSAQSSRAKFEYGLFNVCGAEDGDPINIELLVEVAKLSLREGSGLVWLDRLCVLQTSREDKAWQIMRMHGVYQSCSICLVIPGGLSRLADLCEQTAWIERAWTLQEAMVPPRTLVLFAWKFGSGSLQDNEDVPQNIFELTRRKSAVAELSKLLEICTEESFLTFYGSGNIWRRVWPALFDPGPARTLQMAMTKQTSEWTQSAIWRCAHMRVSSRPVDMIFSIMGVFGVSLDPKAFHPDDRLHATVALMQAILRNGGKASWMGALSGTNPCKQLSSFMEIRPPGDRYLQDTSVDFDVLPVDLKGTMDDDGYFQFSAKAVPVVSNRTLHWKEFRQANQVPTKDPEGRFFFFMGSSAWSIPLETQQEHEMIMILLGRRLRTFDDPPRYITMIIEKHAPGLYHRTYNRLGNLGEGWREIIDGWEEQTFKLGGREELGPHMALEQRKKGVKPSGGPASGNTMRRAMLLGAEPTGTDGIGEKLPILVEEQKGRPDGWEELFSSVWYNYLDTVSDPWNIDSSQLLPDLQIAWNLCFSYTKETISLDSDIHSLAIQKISEWRRGFALAALDVLDASLEEERKYSEMDLEDEDGLGPSLPHDDAEYVGHTLGGEYSELSALGDLFASLGKERKYLEIEDEDGLEQSKPHDDAEYVRQTLGGDNPETQPFLWGVYSDDKETGALVEHALSFWDPNDRKEDKLKKVDMHFNEARWAAKTHSHLEAIARLSENEWDEISSSVNRKLSSKRLAAELESLRARNGRSI</sequence>
<evidence type="ECO:0000256" key="1">
    <source>
        <dbReference type="SAM" id="MobiDB-lite"/>
    </source>
</evidence>
<feature type="non-terminal residue" evidence="3">
    <location>
        <position position="890"/>
    </location>
</feature>
<name>A0A9P7GJM6_9AGAR</name>
<reference evidence="3" key="2">
    <citation type="submission" date="2021-10" db="EMBL/GenBank/DDBJ databases">
        <title>Phylogenomics reveals ancestral predisposition of the termite-cultivated fungus Termitomyces towards a domesticated lifestyle.</title>
        <authorList>
            <person name="Auxier B."/>
            <person name="Grum-Grzhimaylo A."/>
            <person name="Cardenas M.E."/>
            <person name="Lodge J.D."/>
            <person name="Laessoe T."/>
            <person name="Pedersen O."/>
            <person name="Smith M.E."/>
            <person name="Kuyper T.W."/>
            <person name="Franco-Molano E.A."/>
            <person name="Baroni T.J."/>
            <person name="Aanen D.K."/>
        </authorList>
    </citation>
    <scope>NUCLEOTIDE SEQUENCE</scope>
    <source>
        <strain evidence="3">D49</strain>
    </source>
</reference>
<reference evidence="3" key="1">
    <citation type="submission" date="2021-02" db="EMBL/GenBank/DDBJ databases">
        <authorList>
            <person name="Nieuwenhuis M."/>
            <person name="Van De Peppel L.J.J."/>
        </authorList>
    </citation>
    <scope>NUCLEOTIDE SEQUENCE</scope>
    <source>
        <strain evidence="3">D49</strain>
    </source>
</reference>
<dbReference type="PANTHER" id="PTHR33112:SF16">
    <property type="entry name" value="HETEROKARYON INCOMPATIBILITY DOMAIN-CONTAINING PROTEIN"/>
    <property type="match status" value="1"/>
</dbReference>
<gene>
    <name evidence="3" type="ORF">H0H81_010481</name>
</gene>
<feature type="region of interest" description="Disordered" evidence="1">
    <location>
        <begin position="1"/>
        <end position="52"/>
    </location>
</feature>
<dbReference type="OrthoDB" id="5122891at2759"/>
<dbReference type="AlphaFoldDB" id="A0A9P7GJM6"/>
<keyword evidence="4" id="KW-1185">Reference proteome</keyword>
<dbReference type="PANTHER" id="PTHR33112">
    <property type="entry name" value="DOMAIN PROTEIN, PUTATIVE-RELATED"/>
    <property type="match status" value="1"/>
</dbReference>
<feature type="domain" description="Heterokaryon incompatibility" evidence="2">
    <location>
        <begin position="127"/>
        <end position="217"/>
    </location>
</feature>
<dbReference type="Proteomes" id="UP000717328">
    <property type="component" value="Unassembled WGS sequence"/>
</dbReference>
<comment type="caution">
    <text evidence="3">The sequence shown here is derived from an EMBL/GenBank/DDBJ whole genome shotgun (WGS) entry which is preliminary data.</text>
</comment>
<dbReference type="Pfam" id="PF06985">
    <property type="entry name" value="HET"/>
    <property type="match status" value="1"/>
</dbReference>
<dbReference type="InterPro" id="IPR010730">
    <property type="entry name" value="HET"/>
</dbReference>
<evidence type="ECO:0000313" key="3">
    <source>
        <dbReference type="EMBL" id="KAG5650944.1"/>
    </source>
</evidence>
<dbReference type="EMBL" id="JABCKI010000330">
    <property type="protein sequence ID" value="KAG5650944.1"/>
    <property type="molecule type" value="Genomic_DNA"/>
</dbReference>
<proteinExistence type="predicted"/>
<accession>A0A9P7GJM6</accession>
<evidence type="ECO:0000259" key="2">
    <source>
        <dbReference type="Pfam" id="PF06985"/>
    </source>
</evidence>
<organism evidence="3 4">
    <name type="scientific">Sphagnurus paluster</name>
    <dbReference type="NCBI Taxonomy" id="117069"/>
    <lineage>
        <taxon>Eukaryota</taxon>
        <taxon>Fungi</taxon>
        <taxon>Dikarya</taxon>
        <taxon>Basidiomycota</taxon>
        <taxon>Agaricomycotina</taxon>
        <taxon>Agaricomycetes</taxon>
        <taxon>Agaricomycetidae</taxon>
        <taxon>Agaricales</taxon>
        <taxon>Tricholomatineae</taxon>
        <taxon>Lyophyllaceae</taxon>
        <taxon>Sphagnurus</taxon>
    </lineage>
</organism>
<feature type="compositionally biased region" description="Basic and acidic residues" evidence="1">
    <location>
        <begin position="10"/>
        <end position="19"/>
    </location>
</feature>
<evidence type="ECO:0000313" key="4">
    <source>
        <dbReference type="Proteomes" id="UP000717328"/>
    </source>
</evidence>
<protein>
    <recommendedName>
        <fullName evidence="2">Heterokaryon incompatibility domain-containing protein</fullName>
    </recommendedName>
</protein>